<organism evidence="1 2">
    <name type="scientific">Dentiscutata heterogama</name>
    <dbReference type="NCBI Taxonomy" id="1316150"/>
    <lineage>
        <taxon>Eukaryota</taxon>
        <taxon>Fungi</taxon>
        <taxon>Fungi incertae sedis</taxon>
        <taxon>Mucoromycota</taxon>
        <taxon>Glomeromycotina</taxon>
        <taxon>Glomeromycetes</taxon>
        <taxon>Diversisporales</taxon>
        <taxon>Gigasporaceae</taxon>
        <taxon>Dentiscutata</taxon>
    </lineage>
</organism>
<reference evidence="1" key="1">
    <citation type="submission" date="2021-06" db="EMBL/GenBank/DDBJ databases">
        <authorList>
            <person name="Kallberg Y."/>
            <person name="Tangrot J."/>
            <person name="Rosling A."/>
        </authorList>
    </citation>
    <scope>NUCLEOTIDE SEQUENCE</scope>
    <source>
        <strain evidence="1">IL203A</strain>
    </source>
</reference>
<accession>A0ACA9LFX0</accession>
<dbReference type="Proteomes" id="UP000789702">
    <property type="component" value="Unassembled WGS sequence"/>
</dbReference>
<gene>
    <name evidence="1" type="ORF">DHETER_LOCUS4077</name>
</gene>
<protein>
    <submittedName>
        <fullName evidence="1">9305_t:CDS:1</fullName>
    </submittedName>
</protein>
<name>A0ACA9LFX0_9GLOM</name>
<sequence length="183" mass="22003">MRLMKKENLPTEQEALQLASLQHYDVEDMDDNQDPWEIFEETVIASRQAIGYDCDENFDVYKNNNFYTSDEETIYTSTTRNKRVSVYTVNDLIQTRLNQIQKLLQLRINKCRLNKSLWILSEIQFFLYSNLPTLLKNLNKDFIKIVNTKKKSTQERLVKQILKKIERCRKLYFKRFITKHCDC</sequence>
<dbReference type="EMBL" id="CAJVPU010003865">
    <property type="protein sequence ID" value="CAG8524427.1"/>
    <property type="molecule type" value="Genomic_DNA"/>
</dbReference>
<evidence type="ECO:0000313" key="1">
    <source>
        <dbReference type="EMBL" id="CAG8524427.1"/>
    </source>
</evidence>
<keyword evidence="2" id="KW-1185">Reference proteome</keyword>
<proteinExistence type="predicted"/>
<evidence type="ECO:0000313" key="2">
    <source>
        <dbReference type="Proteomes" id="UP000789702"/>
    </source>
</evidence>
<comment type="caution">
    <text evidence="1">The sequence shown here is derived from an EMBL/GenBank/DDBJ whole genome shotgun (WGS) entry which is preliminary data.</text>
</comment>